<organism evidence="1 2">
    <name type="scientific">Amycolatopsis thailandensis</name>
    <dbReference type="NCBI Taxonomy" id="589330"/>
    <lineage>
        <taxon>Bacteria</taxon>
        <taxon>Bacillati</taxon>
        <taxon>Actinomycetota</taxon>
        <taxon>Actinomycetes</taxon>
        <taxon>Pseudonocardiales</taxon>
        <taxon>Pseudonocardiaceae</taxon>
        <taxon>Amycolatopsis</taxon>
    </lineage>
</organism>
<comment type="caution">
    <text evidence="1">The sequence shown here is derived from an EMBL/GenBank/DDBJ whole genome shotgun (WGS) entry which is preliminary data.</text>
</comment>
<evidence type="ECO:0000313" key="1">
    <source>
        <dbReference type="EMBL" id="OXM58693.1"/>
    </source>
</evidence>
<sequence length="147" mass="15612">MKQAAATRIAEAEALAAFAKMKIVPVENPIETLQALAGEITGWKGFLRDRLGELTSLGYAGATGEQVRATVSLYAAALDKSEKVLVSIARLNLDERLVTIRGKQADLLAEAIEVAVREVGLDGMQAARARGAVVRHLRMVDEGDAAA</sequence>
<keyword evidence="2" id="KW-1185">Reference proteome</keyword>
<gene>
    <name evidence="1" type="ORF">CFP71_01375</name>
</gene>
<dbReference type="RefSeq" id="WP_093931992.1">
    <property type="nucleotide sequence ID" value="NZ_NMQT01000007.1"/>
</dbReference>
<dbReference type="EMBL" id="NMQT01000007">
    <property type="protein sequence ID" value="OXM58693.1"/>
    <property type="molecule type" value="Genomic_DNA"/>
</dbReference>
<proteinExistence type="predicted"/>
<dbReference type="Proteomes" id="UP000215223">
    <property type="component" value="Unassembled WGS sequence"/>
</dbReference>
<reference evidence="1 2" key="1">
    <citation type="submission" date="2017-07" db="EMBL/GenBank/DDBJ databases">
        <title>Amycolatopsis thailandensis Genome sequencing and assembly.</title>
        <authorList>
            <person name="Kaur N."/>
            <person name="Mayilraj S."/>
        </authorList>
    </citation>
    <scope>NUCLEOTIDE SEQUENCE [LARGE SCALE GENOMIC DNA]</scope>
    <source>
        <strain evidence="1 2">JCM 16380</strain>
    </source>
</reference>
<dbReference type="AlphaFoldDB" id="A0A229SIK2"/>
<name>A0A229SIK2_9PSEU</name>
<evidence type="ECO:0000313" key="2">
    <source>
        <dbReference type="Proteomes" id="UP000215223"/>
    </source>
</evidence>
<accession>A0A229SIK2</accession>
<dbReference type="OrthoDB" id="3219938at2"/>
<protein>
    <submittedName>
        <fullName evidence="1">Uncharacterized protein</fullName>
    </submittedName>
</protein>